<dbReference type="Proteomes" id="UP000030762">
    <property type="component" value="Unassembled WGS sequence"/>
</dbReference>
<name>T0R7L7_SAPDV</name>
<keyword evidence="2" id="KW-1185">Reference proteome</keyword>
<dbReference type="STRING" id="1156394.T0R7L7"/>
<evidence type="ECO:0000313" key="2">
    <source>
        <dbReference type="Proteomes" id="UP000030762"/>
    </source>
</evidence>
<dbReference type="RefSeq" id="XP_008621121.1">
    <property type="nucleotide sequence ID" value="XM_008622899.1"/>
</dbReference>
<dbReference type="AlphaFoldDB" id="T0R7L7"/>
<accession>T0R7L7</accession>
<organism evidence="1 2">
    <name type="scientific">Saprolegnia diclina (strain VS20)</name>
    <dbReference type="NCBI Taxonomy" id="1156394"/>
    <lineage>
        <taxon>Eukaryota</taxon>
        <taxon>Sar</taxon>
        <taxon>Stramenopiles</taxon>
        <taxon>Oomycota</taxon>
        <taxon>Saprolegniomycetes</taxon>
        <taxon>Saprolegniales</taxon>
        <taxon>Saprolegniaceae</taxon>
        <taxon>Saprolegnia</taxon>
    </lineage>
</organism>
<dbReference type="OrthoDB" id="90465at2759"/>
<gene>
    <name evidence="1" type="ORF">SDRG_16681</name>
</gene>
<protein>
    <submittedName>
        <fullName evidence="1">Uncharacterized protein</fullName>
    </submittedName>
</protein>
<sequence length="396" mass="42743">MAPSKRILKTCTGNVGPTVDFLYHSTLLVFWLRARSLEALGYGRALTRLQSLLDTGDEGAADALLGRMSAFTEAPTVSQLAAALEAAATLGEGAHEMVVQVRTGTVISDRCPYQLMCMDGRLARWVCNSVVPDLNAANVVQLAAAAPTAAKTLLLKINTSLVRLPLDSLIALHDLDAAGHLPFGRFLHLVEMAALSKTDMAARDTRVMTTAEPKPSTTCKTPALRPLNRAHLAAIAAILLSKPRAAPVFVHSHCQSADESFVPLVLEAAWHLAETPMYADLVRHRPSLLPDVDDQPPVELWCQPNAHLPAYPRVEAFLRDPKRETTEHGFSNTGIYFAATYFGPSINATSDASSEATPFRAGKAACCSIAKTTAFYAVALETWTKRRDEASACTRL</sequence>
<reference evidence="1 2" key="1">
    <citation type="submission" date="2012-04" db="EMBL/GenBank/DDBJ databases">
        <title>The Genome Sequence of Saprolegnia declina VS20.</title>
        <authorList>
            <consortium name="The Broad Institute Genome Sequencing Platform"/>
            <person name="Russ C."/>
            <person name="Nusbaum C."/>
            <person name="Tyler B."/>
            <person name="van West P."/>
            <person name="Dieguez-Uribeondo J."/>
            <person name="de Bruijn I."/>
            <person name="Tripathy S."/>
            <person name="Jiang R."/>
            <person name="Young S.K."/>
            <person name="Zeng Q."/>
            <person name="Gargeya S."/>
            <person name="Fitzgerald M."/>
            <person name="Haas B."/>
            <person name="Abouelleil A."/>
            <person name="Alvarado L."/>
            <person name="Arachchi H.M."/>
            <person name="Berlin A."/>
            <person name="Chapman S.B."/>
            <person name="Goldberg J."/>
            <person name="Griggs A."/>
            <person name="Gujja S."/>
            <person name="Hansen M."/>
            <person name="Howarth C."/>
            <person name="Imamovic A."/>
            <person name="Larimer J."/>
            <person name="McCowen C."/>
            <person name="Montmayeur A."/>
            <person name="Murphy C."/>
            <person name="Neiman D."/>
            <person name="Pearson M."/>
            <person name="Priest M."/>
            <person name="Roberts A."/>
            <person name="Saif S."/>
            <person name="Shea T."/>
            <person name="Sisk P."/>
            <person name="Sykes S."/>
            <person name="Wortman J."/>
            <person name="Nusbaum C."/>
            <person name="Birren B."/>
        </authorList>
    </citation>
    <scope>NUCLEOTIDE SEQUENCE [LARGE SCALE GENOMIC DNA]</scope>
    <source>
        <strain evidence="1 2">VS20</strain>
    </source>
</reference>
<evidence type="ECO:0000313" key="1">
    <source>
        <dbReference type="EMBL" id="EQC25462.1"/>
    </source>
</evidence>
<dbReference type="GeneID" id="19957408"/>
<dbReference type="InParanoid" id="T0R7L7"/>
<proteinExistence type="predicted"/>
<dbReference type="EMBL" id="JH767276">
    <property type="protein sequence ID" value="EQC25462.1"/>
    <property type="molecule type" value="Genomic_DNA"/>
</dbReference>
<dbReference type="VEuPathDB" id="FungiDB:SDRG_16681"/>